<dbReference type="SUPFAM" id="SSF51344">
    <property type="entry name" value="Epsilon subunit of F1F0-ATP synthase N-terminal domain"/>
    <property type="match status" value="1"/>
</dbReference>
<dbReference type="InterPro" id="IPR020546">
    <property type="entry name" value="ATP_synth_F1_dsu/esu_N"/>
</dbReference>
<keyword evidence="5 10" id="KW-1003">Cell membrane</keyword>
<dbReference type="GO" id="GO:0005886">
    <property type="term" value="C:plasma membrane"/>
    <property type="evidence" value="ECO:0007669"/>
    <property type="project" value="UniProtKB-SubCell"/>
</dbReference>
<dbReference type="CDD" id="cd12152">
    <property type="entry name" value="F1-ATPase_delta"/>
    <property type="match status" value="1"/>
</dbReference>
<dbReference type="NCBIfam" id="TIGR01216">
    <property type="entry name" value="ATP_synt_epsi"/>
    <property type="match status" value="1"/>
</dbReference>
<organism evidence="13 14">
    <name type="scientific">Hydrogenimonas thermophila</name>
    <dbReference type="NCBI Taxonomy" id="223786"/>
    <lineage>
        <taxon>Bacteria</taxon>
        <taxon>Pseudomonadati</taxon>
        <taxon>Campylobacterota</taxon>
        <taxon>Epsilonproteobacteria</taxon>
        <taxon>Campylobacterales</taxon>
        <taxon>Hydrogenimonadaceae</taxon>
        <taxon>Hydrogenimonas</taxon>
    </lineage>
</organism>
<evidence type="ECO:0000256" key="4">
    <source>
        <dbReference type="ARBA" id="ARBA00022448"/>
    </source>
</evidence>
<dbReference type="STRING" id="223786.SAMN05216234_13417"/>
<reference evidence="13 14" key="1">
    <citation type="submission" date="2016-10" db="EMBL/GenBank/DDBJ databases">
        <authorList>
            <person name="de Groot N.N."/>
        </authorList>
    </citation>
    <scope>NUCLEOTIDE SEQUENCE [LARGE SCALE GENOMIC DNA]</scope>
    <source>
        <strain evidence="13 14">EP1-55-1</strain>
    </source>
</reference>
<keyword evidence="6 10" id="KW-0406">Ion transport</keyword>
<evidence type="ECO:0000256" key="1">
    <source>
        <dbReference type="ARBA" id="ARBA00003543"/>
    </source>
</evidence>
<gene>
    <name evidence="10" type="primary">atpC</name>
    <name evidence="13" type="ORF">SAMN05216234_13417</name>
</gene>
<comment type="subcellular location">
    <subcellularLocation>
        <location evidence="10">Cell membrane</location>
        <topology evidence="10">Peripheral membrane protein</topology>
    </subcellularLocation>
    <subcellularLocation>
        <location evidence="2">Endomembrane system</location>
        <topology evidence="2">Peripheral membrane protein</topology>
    </subcellularLocation>
</comment>
<feature type="domain" description="ATP synthase F1 complex delta/epsilon subunit N-terminal" evidence="12">
    <location>
        <begin position="4"/>
        <end position="83"/>
    </location>
</feature>
<dbReference type="InterPro" id="IPR036771">
    <property type="entry name" value="ATPsynth_dsu/esu_N"/>
</dbReference>
<comment type="similarity">
    <text evidence="3 10 11">Belongs to the ATPase epsilon chain family.</text>
</comment>
<evidence type="ECO:0000256" key="2">
    <source>
        <dbReference type="ARBA" id="ARBA00004184"/>
    </source>
</evidence>
<evidence type="ECO:0000313" key="14">
    <source>
        <dbReference type="Proteomes" id="UP000199227"/>
    </source>
</evidence>
<comment type="function">
    <text evidence="1 10">Produces ATP from ADP in the presence of a proton gradient across the membrane.</text>
</comment>
<accession>A0A1I5SIQ9</accession>
<dbReference type="Pfam" id="PF02823">
    <property type="entry name" value="ATP-synt_DE_N"/>
    <property type="match status" value="1"/>
</dbReference>
<dbReference type="Gene3D" id="2.60.15.10">
    <property type="entry name" value="F0F1 ATP synthase delta/epsilon subunit, N-terminal"/>
    <property type="match status" value="1"/>
</dbReference>
<dbReference type="RefSeq" id="WP_092913414.1">
    <property type="nucleotide sequence ID" value="NZ_CP136592.1"/>
</dbReference>
<evidence type="ECO:0000256" key="3">
    <source>
        <dbReference type="ARBA" id="ARBA00005712"/>
    </source>
</evidence>
<dbReference type="PANTHER" id="PTHR13822:SF10">
    <property type="entry name" value="ATP SYNTHASE EPSILON CHAIN, CHLOROPLASTIC"/>
    <property type="match status" value="1"/>
</dbReference>
<evidence type="ECO:0000256" key="7">
    <source>
        <dbReference type="ARBA" id="ARBA00023136"/>
    </source>
</evidence>
<dbReference type="GO" id="GO:0005524">
    <property type="term" value="F:ATP binding"/>
    <property type="evidence" value="ECO:0007669"/>
    <property type="project" value="UniProtKB-UniRule"/>
</dbReference>
<keyword evidence="9 10" id="KW-0066">ATP synthesis</keyword>
<evidence type="ECO:0000256" key="8">
    <source>
        <dbReference type="ARBA" id="ARBA00023196"/>
    </source>
</evidence>
<comment type="subunit">
    <text evidence="10 11">F-type ATPases have 2 components, CF(1) - the catalytic core - and CF(0) - the membrane proton channel. CF(1) has five subunits: alpha(3), beta(3), gamma(1), delta(1), epsilon(1). CF(0) has three main subunits: a, b and c.</text>
</comment>
<dbReference type="Proteomes" id="UP000199227">
    <property type="component" value="Unassembled WGS sequence"/>
</dbReference>
<keyword evidence="14" id="KW-1185">Reference proteome</keyword>
<evidence type="ECO:0000259" key="12">
    <source>
        <dbReference type="Pfam" id="PF02823"/>
    </source>
</evidence>
<evidence type="ECO:0000256" key="6">
    <source>
        <dbReference type="ARBA" id="ARBA00023065"/>
    </source>
</evidence>
<evidence type="ECO:0000256" key="5">
    <source>
        <dbReference type="ARBA" id="ARBA00022475"/>
    </source>
</evidence>
<dbReference type="OrthoDB" id="9799969at2"/>
<evidence type="ECO:0000256" key="11">
    <source>
        <dbReference type="RuleBase" id="RU003656"/>
    </source>
</evidence>
<dbReference type="AlphaFoldDB" id="A0A1I5SIQ9"/>
<evidence type="ECO:0000256" key="9">
    <source>
        <dbReference type="ARBA" id="ARBA00023310"/>
    </source>
</evidence>
<dbReference type="GO" id="GO:0045259">
    <property type="term" value="C:proton-transporting ATP synthase complex"/>
    <property type="evidence" value="ECO:0007669"/>
    <property type="project" value="UniProtKB-KW"/>
</dbReference>
<dbReference type="HAMAP" id="MF_00530">
    <property type="entry name" value="ATP_synth_epsil_bac"/>
    <property type="match status" value="1"/>
</dbReference>
<name>A0A1I5SIQ9_9BACT</name>
<protein>
    <recommendedName>
        <fullName evidence="10">ATP synthase epsilon chain</fullName>
    </recommendedName>
    <alternativeName>
        <fullName evidence="10">ATP synthase F1 sector epsilon subunit</fullName>
    </alternativeName>
    <alternativeName>
        <fullName evidence="10">F-ATPase epsilon subunit</fullName>
    </alternativeName>
</protein>
<evidence type="ECO:0000313" key="13">
    <source>
        <dbReference type="EMBL" id="SFP70612.1"/>
    </source>
</evidence>
<keyword evidence="8 10" id="KW-0139">CF(1)</keyword>
<sequence>MDTMKLEIVTPHGPIFSGDVKSATFPGIEGEFGVLPSHASLVTLLDAGVIEIEKKDGKVESIVIDSGYVKVDEQKTLVVVEGAVAIQGDTESEIAKSIAEAKELVKKATTSDFAIANVEAKVEAAAKTRF</sequence>
<dbReference type="GO" id="GO:0012505">
    <property type="term" value="C:endomembrane system"/>
    <property type="evidence" value="ECO:0007669"/>
    <property type="project" value="UniProtKB-SubCell"/>
</dbReference>
<dbReference type="GO" id="GO:0046933">
    <property type="term" value="F:proton-transporting ATP synthase activity, rotational mechanism"/>
    <property type="evidence" value="ECO:0007669"/>
    <property type="project" value="UniProtKB-UniRule"/>
</dbReference>
<keyword evidence="7 10" id="KW-0472">Membrane</keyword>
<keyword evidence="4 10" id="KW-0813">Transport</keyword>
<dbReference type="PANTHER" id="PTHR13822">
    <property type="entry name" value="ATP SYNTHASE DELTA/EPSILON CHAIN"/>
    <property type="match status" value="1"/>
</dbReference>
<dbReference type="InterPro" id="IPR001469">
    <property type="entry name" value="ATP_synth_F1_dsu/esu"/>
</dbReference>
<keyword evidence="10" id="KW-0375">Hydrogen ion transport</keyword>
<proteinExistence type="inferred from homology"/>
<evidence type="ECO:0000256" key="10">
    <source>
        <dbReference type="HAMAP-Rule" id="MF_00530"/>
    </source>
</evidence>
<dbReference type="EMBL" id="FOXB01000034">
    <property type="protein sequence ID" value="SFP70612.1"/>
    <property type="molecule type" value="Genomic_DNA"/>
</dbReference>